<evidence type="ECO:0000256" key="6">
    <source>
        <dbReference type="PROSITE-ProRule" id="PRU01363"/>
    </source>
</evidence>
<dbReference type="InterPro" id="IPR049900">
    <property type="entry name" value="PKS_mFAS_DH"/>
</dbReference>
<dbReference type="SUPFAM" id="SSF51735">
    <property type="entry name" value="NAD(P)-binding Rossmann-fold domains"/>
    <property type="match status" value="3"/>
</dbReference>
<dbReference type="Pfam" id="PF00109">
    <property type="entry name" value="ketoacyl-synt"/>
    <property type="match status" value="1"/>
</dbReference>
<dbReference type="Pfam" id="PF21089">
    <property type="entry name" value="PKS_DH_N"/>
    <property type="match status" value="1"/>
</dbReference>
<dbReference type="Pfam" id="PF02801">
    <property type="entry name" value="Ketoacyl-synt_C"/>
    <property type="match status" value="1"/>
</dbReference>
<dbReference type="PROSITE" id="PS00606">
    <property type="entry name" value="KS3_1"/>
    <property type="match status" value="1"/>
</dbReference>
<dbReference type="Pfam" id="PF00698">
    <property type="entry name" value="Acyl_transf_1"/>
    <property type="match status" value="1"/>
</dbReference>
<keyword evidence="1" id="KW-0596">Phosphopantetheine</keyword>
<dbReference type="SMART" id="SM00829">
    <property type="entry name" value="PKS_ER"/>
    <property type="match status" value="1"/>
</dbReference>
<dbReference type="PANTHER" id="PTHR43775:SF37">
    <property type="entry name" value="SI:DKEY-61P9.11"/>
    <property type="match status" value="1"/>
</dbReference>
<dbReference type="Gene3D" id="1.10.1200.10">
    <property type="entry name" value="ACP-like"/>
    <property type="match status" value="1"/>
</dbReference>
<dbReference type="InterPro" id="IPR018201">
    <property type="entry name" value="Ketoacyl_synth_AS"/>
</dbReference>
<dbReference type="InterPro" id="IPR049552">
    <property type="entry name" value="PKS_DH_N"/>
</dbReference>
<keyword evidence="3" id="KW-0489">Methyltransferase</keyword>
<dbReference type="InterPro" id="IPR016036">
    <property type="entry name" value="Malonyl_transacylase_ACP-bd"/>
</dbReference>
<dbReference type="Pfam" id="PF16197">
    <property type="entry name" value="KAsynt_C_assoc"/>
    <property type="match status" value="1"/>
</dbReference>
<feature type="domain" description="PKS/mFAS DH" evidence="8">
    <location>
        <begin position="909"/>
        <end position="1188"/>
    </location>
</feature>
<keyword evidence="10" id="KW-1185">Reference proteome</keyword>
<dbReference type="Gene3D" id="3.40.50.1820">
    <property type="entry name" value="alpha/beta hydrolase"/>
    <property type="match status" value="1"/>
</dbReference>
<evidence type="ECO:0000256" key="4">
    <source>
        <dbReference type="ARBA" id="ARBA00022679"/>
    </source>
</evidence>
<reference evidence="9 10" key="1">
    <citation type="journal article" date="2019" name="Int. J. Syst. Evol. Microbiol.">
        <title>The Global Catalogue of Microorganisms (GCM) 10K type strain sequencing project: providing services to taxonomists for standard genome sequencing and annotation.</title>
        <authorList>
            <consortium name="The Broad Institute Genomics Platform"/>
            <consortium name="The Broad Institute Genome Sequencing Center for Infectious Disease"/>
            <person name="Wu L."/>
            <person name="Ma J."/>
        </authorList>
    </citation>
    <scope>NUCLEOTIDE SEQUENCE [LARGE SCALE GENOMIC DNA]</scope>
    <source>
        <strain evidence="9 10">JCM 10303</strain>
    </source>
</reference>
<dbReference type="Gene3D" id="3.30.70.3290">
    <property type="match status" value="1"/>
</dbReference>
<feature type="active site" description="Proton donor; for dehydratase activity" evidence="6">
    <location>
        <position position="1102"/>
    </location>
</feature>
<dbReference type="PROSITE" id="PS52019">
    <property type="entry name" value="PKS_MFAS_DH"/>
    <property type="match status" value="1"/>
</dbReference>
<evidence type="ECO:0000256" key="1">
    <source>
        <dbReference type="ARBA" id="ARBA00022450"/>
    </source>
</evidence>
<dbReference type="InterPro" id="IPR049551">
    <property type="entry name" value="PKS_DH_C"/>
</dbReference>
<dbReference type="InterPro" id="IPR009081">
    <property type="entry name" value="PP-bd_ACP"/>
</dbReference>
<dbReference type="SMART" id="SM00826">
    <property type="entry name" value="PKS_DH"/>
    <property type="match status" value="1"/>
</dbReference>
<evidence type="ECO:0000256" key="3">
    <source>
        <dbReference type="ARBA" id="ARBA00022603"/>
    </source>
</evidence>
<dbReference type="Pfam" id="PF00550">
    <property type="entry name" value="PP-binding"/>
    <property type="match status" value="1"/>
</dbReference>
<dbReference type="InterPro" id="IPR014031">
    <property type="entry name" value="Ketoacyl_synth_C"/>
</dbReference>
<evidence type="ECO:0000313" key="10">
    <source>
        <dbReference type="Proteomes" id="UP001500729"/>
    </source>
</evidence>
<evidence type="ECO:0000259" key="7">
    <source>
        <dbReference type="PROSITE" id="PS52004"/>
    </source>
</evidence>
<evidence type="ECO:0000313" key="9">
    <source>
        <dbReference type="EMBL" id="GAA0559907.1"/>
    </source>
</evidence>
<evidence type="ECO:0000259" key="8">
    <source>
        <dbReference type="PROSITE" id="PS52019"/>
    </source>
</evidence>
<dbReference type="SMART" id="SM00822">
    <property type="entry name" value="PKS_KR"/>
    <property type="match status" value="1"/>
</dbReference>
<dbReference type="EMBL" id="BAAAGS010000083">
    <property type="protein sequence ID" value="GAA0559907.1"/>
    <property type="molecule type" value="Genomic_DNA"/>
</dbReference>
<dbReference type="Pfam" id="PF08659">
    <property type="entry name" value="KR"/>
    <property type="match status" value="1"/>
</dbReference>
<dbReference type="PROSITE" id="PS52004">
    <property type="entry name" value="KS3_2"/>
    <property type="match status" value="1"/>
</dbReference>
<dbReference type="Proteomes" id="UP001500729">
    <property type="component" value="Unassembled WGS sequence"/>
</dbReference>
<dbReference type="InterPro" id="IPR036291">
    <property type="entry name" value="NAD(P)-bd_dom_sf"/>
</dbReference>
<dbReference type="InterPro" id="IPR013154">
    <property type="entry name" value="ADH-like_N"/>
</dbReference>
<dbReference type="SMART" id="SM00825">
    <property type="entry name" value="PKS_KS"/>
    <property type="match status" value="1"/>
</dbReference>
<dbReference type="InterPro" id="IPR036736">
    <property type="entry name" value="ACP-like_sf"/>
</dbReference>
<dbReference type="Gene3D" id="3.90.180.10">
    <property type="entry name" value="Medium-chain alcohol dehydrogenases, catalytic domain"/>
    <property type="match status" value="1"/>
</dbReference>
<dbReference type="SUPFAM" id="SSF55048">
    <property type="entry name" value="Probable ACP-binding domain of malonyl-CoA ACP transacylase"/>
    <property type="match status" value="1"/>
</dbReference>
<protein>
    <submittedName>
        <fullName evidence="9">Type I polyketide synthase</fullName>
    </submittedName>
</protein>
<dbReference type="InterPro" id="IPR016035">
    <property type="entry name" value="Acyl_Trfase/lysoPLipase"/>
</dbReference>
<dbReference type="CDD" id="cd05195">
    <property type="entry name" value="enoyl_red"/>
    <property type="match status" value="1"/>
</dbReference>
<sequence>MVSPAAHVAYTGPEQAGPDLVTERDGETFEHDPVAIVGIGCRYPGGIEDPRSFWELIASGTDAIVETPEDRWDADAFFDADPATPSRMLVREGGFLRAPVDRFDAGFFGMPPREAAALDPQQRLLLEVTWEAFEDAGIPPSSTAAANVGTYIGGFTFDAATHQLSEANRHLVSAATSTGVSMTILSARLSYVFDWRGPCLTMDTACSSSLVAVHQACAALARGECDLAVAGGVNVMVNPVTTILMSKGQFLSPDARCRSFDHRANGYVRGEGAGIVVLKPLAAAERDGDHVYAVVRGTAVNQDGRTPGITVPSAEAQRAVIRQACRIGGVAPDSVGYFEAHGTGTAVGDPIEATAIGEVLGDSIRTHCIGSVKSNIGHTEAAAGVAGVIKASLCLERGLIPPNLHFERPNPNIPFDTLPLRVPTEMVPFPQQSGPRRAGVNSFGFGGTNAHAVLEQAPGARPAANDEHDDGSPQLLVLSARSPEALRAQADAYATLLEQPEGPALQRVCRAASRQRDHHPLRTFVVAGDPAQAAEQLRQMDVSARRATHSEVAFVYTGMGPQWWGMGRELLREEPRFAEVVAACDEVLERFGMSISDELLREEESSRLTETLYAQVANFVVQAGLTALWRDWGVEPALIVGHSVGEVAAAYAAGVYSLEDALAVSFHRASLQARLAGRGGMAAVDVPAEAVRQHLVEGVDIAAVNSRSSTTLSGDPDAMNVVTERLRDSGASVKVLRVEVAYHSHQMDEIHEPLLAALRGIRPREARIPLFSTVTGDGVKGTELDAGYWWGNVRQPVRFAAAIRKLLAFAPDAVLEVGPHPVLATAIDEALAERGSDAVRLASLRRDRPQRQQVLETLGGLYACGVELDWQRVHPGPRERLELPRYPWQRERHWVESAASRQARLGADGPRLGGRAVAAATPVRDVELSAAEFPYLADHRIGQTVVFPGSGYLEAALAMFPDDVPCVLEDVVFQRPLALQARSITTLRIGYDPDHRLVTLHSRGQDDEAVWTLHAQLRRPDLARPRLPQPRTETLAELTRALTPVGHDEVYAQLDGSNLNYGPAFRAVDQLWYREETGEVFAELSLDTVDARGYRLHPALLDAALQAVIAGALRFSKDARGATYVPASIGELRFFRSPGKRLWLHGSDRRSTVPGRLECDLTLVTDGGEVVAEVIGLRAQRLAEDDTEQQSGSQELYYEHAWHPEQLEGTGDAEGTWIVVSSPANAAVLDQGLSERGGKVLHIAPSGQEWPAEVVAALGGDSTCRGVIHVSDAGVRDAPACAPVTTPLQLVQALSGIDVPLFLVTSGAQSVSPDDATTDPSAASVWGFGRVVNAERPELRCRLIDVDAEVHVAADRVVEALLAEFTHDALDEVALRGGSRYVRRLEHAADRSPLRHVSTRTDSTPVRLRNGHAGLDGLGFEATGRRSPGPNEVEIEVAYAGLNFKDVLKATGLLDPEAMEGSLSRETLGLECSGTVLRVGEVVSGLRPGDEVFAHSRDLFGSHVTLDEVRVVKKPTTLSLAQAASLLPAVTAHQSLVRLAGVRRGDRVLVHSGAGGVGLAAVRIAMWLGAEVYATAGSEQRRELLRREGVAGVSDSRSTAFADDILRWTDGAGVDVVVNSLSGEALHKSIGLLRPFGRFVELGKADIAADHALRLAPFHRALSFHAFDYDQMMLLDPERVRTCMREVADLYDEGAVAPLPVTEVPAAEVATAFRAMTHSEHNGKIVVRVAREPVAVPASSITESPISHDGTYVITGGLGGLGLAVSAWLADRGARHLVLTGRRGIATPEAERAVADLTGRGVEVRVEQADVGDRDLMEGVFERVRAQMPPVRGIIHAAADFDDVVLSDTDAARLVAATRPKADGAWNLHLLSESCDLDFFVLFSSVAAQIGAAAAGAYATANEFLNALARYRRARGLPATSVGWGMIDEVGVAVSRNGTVGNVLRRNGHIGLPPARLVAELEALVRTAPVEASVADIDWKRWAQANPQLAPLPRYRTLVPAAGPDAGGQASVPERLRNATSEERAALLPELVTPLLQRITGLSDQQLDDQQAVDIDSLAAVELRVLLQNTLGVAVPAVRLQRDLTVTSLAGLLADELERAPVDTFRPLEDIVMHEFVSSDGLTIYGHLSLPAGPGPHPAVVVCTSGEGGALDDEGRYAHISEHTPLHAAGFAVFTVDQRGAPGHGADYRARPEMGGLDIDDVVAAARYIAELPEIDAARMSVLGTSRGGSSALLALAREPSVWHRAVLIMGLYDPGVLMAAEQSSPGALLPERAETGSAEVNAYLAAPQRQPMSLLEAVTTPLLLVHGDSDEIVPVAQAHHLADRAQQLGLPAQLVTVPGLGHDNDHAGEPWVHLWPEIARFLSEDPR</sequence>
<dbReference type="InterPro" id="IPR001227">
    <property type="entry name" value="Ac_transferase_dom_sf"/>
</dbReference>
<keyword evidence="2" id="KW-0597">Phosphoprotein</keyword>
<dbReference type="InterPro" id="IPR032821">
    <property type="entry name" value="PKS_assoc"/>
</dbReference>
<dbReference type="InterPro" id="IPR020841">
    <property type="entry name" value="PKS_Beta-ketoAc_synthase_dom"/>
</dbReference>
<feature type="region of interest" description="N-terminal hotdog fold" evidence="6">
    <location>
        <begin position="909"/>
        <end position="1026"/>
    </location>
</feature>
<comment type="caution">
    <text evidence="9">The sequence shown here is derived from an EMBL/GenBank/DDBJ whole genome shotgun (WGS) entry which is preliminary data.</text>
</comment>
<dbReference type="Pfam" id="PF08240">
    <property type="entry name" value="ADH_N"/>
    <property type="match status" value="1"/>
</dbReference>
<feature type="domain" description="Ketosynthase family 3 (KS3)" evidence="7">
    <location>
        <begin position="31"/>
        <end position="456"/>
    </location>
</feature>
<dbReference type="CDD" id="cd00833">
    <property type="entry name" value="PKS"/>
    <property type="match status" value="1"/>
</dbReference>
<dbReference type="SUPFAM" id="SSF52151">
    <property type="entry name" value="FabD/lysophospholipase-like"/>
    <property type="match status" value="1"/>
</dbReference>
<gene>
    <name evidence="9" type="ORF">GCM10009533_66370</name>
</gene>
<dbReference type="SUPFAM" id="SSF53474">
    <property type="entry name" value="alpha/beta-Hydrolases"/>
    <property type="match status" value="1"/>
</dbReference>
<dbReference type="InterPro" id="IPR042104">
    <property type="entry name" value="PKS_dehydratase_sf"/>
</dbReference>
<dbReference type="Gene3D" id="3.40.50.720">
    <property type="entry name" value="NAD(P)-binding Rossmann-like Domain"/>
    <property type="match status" value="3"/>
</dbReference>
<dbReference type="PANTHER" id="PTHR43775">
    <property type="entry name" value="FATTY ACID SYNTHASE"/>
    <property type="match status" value="1"/>
</dbReference>
<dbReference type="CDD" id="cd08955">
    <property type="entry name" value="KR_2_FAS_SDR_x"/>
    <property type="match status" value="1"/>
</dbReference>
<name>A0ABN1E639_SACER</name>
<dbReference type="Gene3D" id="3.40.366.10">
    <property type="entry name" value="Malonyl-Coenzyme A Acyl Carrier Protein, domain 2"/>
    <property type="match status" value="1"/>
</dbReference>
<dbReference type="InterPro" id="IPR011032">
    <property type="entry name" value="GroES-like_sf"/>
</dbReference>
<feature type="region of interest" description="C-terminal hotdog fold" evidence="6">
    <location>
        <begin position="1042"/>
        <end position="1188"/>
    </location>
</feature>
<dbReference type="InterPro" id="IPR001375">
    <property type="entry name" value="Peptidase_S9_cat"/>
</dbReference>
<dbReference type="InterPro" id="IPR013968">
    <property type="entry name" value="PKS_KR"/>
</dbReference>
<dbReference type="SUPFAM" id="SSF50129">
    <property type="entry name" value="GroES-like"/>
    <property type="match status" value="1"/>
</dbReference>
<keyword evidence="4" id="KW-0808">Transferase</keyword>
<dbReference type="InterPro" id="IPR029058">
    <property type="entry name" value="AB_hydrolase_fold"/>
</dbReference>
<dbReference type="Gene3D" id="3.40.47.10">
    <property type="match status" value="1"/>
</dbReference>
<dbReference type="SUPFAM" id="SSF53901">
    <property type="entry name" value="Thiolase-like"/>
    <property type="match status" value="1"/>
</dbReference>
<dbReference type="InterPro" id="IPR050091">
    <property type="entry name" value="PKS_NRPS_Biosynth_Enz"/>
</dbReference>
<dbReference type="SMART" id="SM00827">
    <property type="entry name" value="PKS_AT"/>
    <property type="match status" value="1"/>
</dbReference>
<dbReference type="RefSeq" id="WP_009950505.1">
    <property type="nucleotide sequence ID" value="NZ_BAAAGS010000083.1"/>
</dbReference>
<dbReference type="InterPro" id="IPR020807">
    <property type="entry name" value="PKS_DH"/>
</dbReference>
<dbReference type="InterPro" id="IPR016039">
    <property type="entry name" value="Thiolase-like"/>
</dbReference>
<dbReference type="InterPro" id="IPR014043">
    <property type="entry name" value="Acyl_transferase_dom"/>
</dbReference>
<feature type="active site" description="Proton acceptor; for dehydratase activity" evidence="6">
    <location>
        <position position="939"/>
    </location>
</feature>
<dbReference type="Pfam" id="PF00326">
    <property type="entry name" value="Peptidase_S9"/>
    <property type="match status" value="1"/>
</dbReference>
<organism evidence="9 10">
    <name type="scientific">Saccharopolyspora erythraea</name>
    <name type="common">Streptomyces erythraeus</name>
    <dbReference type="NCBI Taxonomy" id="1836"/>
    <lineage>
        <taxon>Bacteria</taxon>
        <taxon>Bacillati</taxon>
        <taxon>Actinomycetota</taxon>
        <taxon>Actinomycetes</taxon>
        <taxon>Pseudonocardiales</taxon>
        <taxon>Pseudonocardiaceae</taxon>
        <taxon>Saccharopolyspora</taxon>
    </lineage>
</organism>
<dbReference type="InterPro" id="IPR014030">
    <property type="entry name" value="Ketoacyl_synth_N"/>
</dbReference>
<dbReference type="Pfam" id="PF13602">
    <property type="entry name" value="ADH_zinc_N_2"/>
    <property type="match status" value="1"/>
</dbReference>
<evidence type="ECO:0000256" key="5">
    <source>
        <dbReference type="ARBA" id="ARBA00023268"/>
    </source>
</evidence>
<dbReference type="InterPro" id="IPR020843">
    <property type="entry name" value="ER"/>
</dbReference>
<accession>A0ABN1E639</accession>
<keyword evidence="5" id="KW-0511">Multifunctional enzyme</keyword>
<proteinExistence type="predicted"/>
<evidence type="ECO:0000256" key="2">
    <source>
        <dbReference type="ARBA" id="ARBA00022553"/>
    </source>
</evidence>
<dbReference type="Pfam" id="PF14765">
    <property type="entry name" value="PS-DH"/>
    <property type="match status" value="1"/>
</dbReference>
<dbReference type="InterPro" id="IPR057326">
    <property type="entry name" value="KR_dom"/>
</dbReference>
<dbReference type="Gene3D" id="3.10.129.110">
    <property type="entry name" value="Polyketide synthase dehydratase"/>
    <property type="match status" value="1"/>
</dbReference>